<organism evidence="2">
    <name type="scientific">Trypanosoma vivax (strain Y486)</name>
    <dbReference type="NCBI Taxonomy" id="1055687"/>
    <lineage>
        <taxon>Eukaryota</taxon>
        <taxon>Discoba</taxon>
        <taxon>Euglenozoa</taxon>
        <taxon>Kinetoplastea</taxon>
        <taxon>Metakinetoplastina</taxon>
        <taxon>Trypanosomatida</taxon>
        <taxon>Trypanosomatidae</taxon>
        <taxon>Trypanosoma</taxon>
        <taxon>Duttonella</taxon>
    </lineage>
</organism>
<dbReference type="PANTHER" id="PTHR13528">
    <property type="entry name" value="39S RIBOSOMAL PROTEIN L28, MITOCHONDRIAL"/>
    <property type="match status" value="1"/>
</dbReference>
<sequence length="248" mass="28790">MFVHTGRRLFSTFVLNPETSAAPHGPPRGLINRYISMGLPPWAAWCNKVNRYSLYRMSGVSSRSFLPRPPQEMDVIWLNERVRERVRTSREVQNVYRQLKYPYVMTGIHYSDVLDHWVQVPMVEAAMFEVEKDGGFDNFILKRSGPELRSTYGERIRRHILVRQKEIQKNFVLHKQARKLADVMEKEMSPLKDAREAEGVLEKYGVKKEQLLREMARLIIARNTSSHRQSVHSAATLPVNENPSTVEG</sequence>
<proteinExistence type="predicted"/>
<evidence type="ECO:0000256" key="1">
    <source>
        <dbReference type="SAM" id="MobiDB-lite"/>
    </source>
</evidence>
<dbReference type="VEuPathDB" id="TriTrypDB:TvY486_0603510"/>
<protein>
    <recommendedName>
        <fullName evidence="3">39S ribosomal protein L28</fullName>
    </recommendedName>
</protein>
<reference evidence="2" key="1">
    <citation type="journal article" date="2012" name="Proc. Natl. Acad. Sci. U.S.A.">
        <title>Antigenic diversity is generated by distinct evolutionary mechanisms in African trypanosome species.</title>
        <authorList>
            <person name="Jackson A.P."/>
            <person name="Berry A."/>
            <person name="Aslett M."/>
            <person name="Allison H.C."/>
            <person name="Burton P."/>
            <person name="Vavrova-Anderson J."/>
            <person name="Brown R."/>
            <person name="Browne H."/>
            <person name="Corton N."/>
            <person name="Hauser H."/>
            <person name="Gamble J."/>
            <person name="Gilderthorp R."/>
            <person name="Marcello L."/>
            <person name="McQuillan J."/>
            <person name="Otto T.D."/>
            <person name="Quail M.A."/>
            <person name="Sanders M.J."/>
            <person name="van Tonder A."/>
            <person name="Ginger M.L."/>
            <person name="Field M.C."/>
            <person name="Barry J.D."/>
            <person name="Hertz-Fowler C."/>
            <person name="Berriman M."/>
        </authorList>
    </citation>
    <scope>NUCLEOTIDE SEQUENCE</scope>
    <source>
        <strain evidence="2">Y486</strain>
    </source>
</reference>
<evidence type="ECO:0000313" key="2">
    <source>
        <dbReference type="EMBL" id="CCC48560.1"/>
    </source>
</evidence>
<dbReference type="GO" id="GO:0005762">
    <property type="term" value="C:mitochondrial large ribosomal subunit"/>
    <property type="evidence" value="ECO:0007669"/>
    <property type="project" value="TreeGrafter"/>
</dbReference>
<feature type="region of interest" description="Disordered" evidence="1">
    <location>
        <begin position="227"/>
        <end position="248"/>
    </location>
</feature>
<evidence type="ECO:0008006" key="3">
    <source>
        <dbReference type="Google" id="ProtNLM"/>
    </source>
</evidence>
<dbReference type="EMBL" id="HE573022">
    <property type="protein sequence ID" value="CCC48560.1"/>
    <property type="molecule type" value="Genomic_DNA"/>
</dbReference>
<dbReference type="InterPro" id="IPR026569">
    <property type="entry name" value="Ribosomal_bL28"/>
</dbReference>
<dbReference type="PANTHER" id="PTHR13528:SF2">
    <property type="entry name" value="LARGE RIBOSOMAL SUBUNIT PROTEIN BL28M"/>
    <property type="match status" value="1"/>
</dbReference>
<name>G0TX70_TRYVY</name>
<dbReference type="GO" id="GO:0003735">
    <property type="term" value="F:structural constituent of ribosome"/>
    <property type="evidence" value="ECO:0007669"/>
    <property type="project" value="InterPro"/>
</dbReference>
<dbReference type="AlphaFoldDB" id="G0TX70"/>
<accession>G0TX70</accession>
<gene>
    <name evidence="2" type="ORF">TVY486_0603510</name>
</gene>